<name>A0A078A125_STYLE</name>
<dbReference type="Proteomes" id="UP000039865">
    <property type="component" value="Unassembled WGS sequence"/>
</dbReference>
<dbReference type="EMBL" id="CCKQ01003358">
    <property type="protein sequence ID" value="CDW74479.1"/>
    <property type="molecule type" value="Genomic_DNA"/>
</dbReference>
<gene>
    <name evidence="1" type="primary">Contig13138.g14008</name>
    <name evidence="1" type="ORF">STYLEM_3459</name>
</gene>
<evidence type="ECO:0000313" key="1">
    <source>
        <dbReference type="EMBL" id="CDW74479.1"/>
    </source>
</evidence>
<dbReference type="InParanoid" id="A0A078A125"/>
<reference evidence="1 2" key="1">
    <citation type="submission" date="2014-06" db="EMBL/GenBank/DDBJ databases">
        <authorList>
            <person name="Swart Estienne"/>
        </authorList>
    </citation>
    <scope>NUCLEOTIDE SEQUENCE [LARGE SCALE GENOMIC DNA]</scope>
    <source>
        <strain evidence="1 2">130c</strain>
    </source>
</reference>
<keyword evidence="2" id="KW-1185">Reference proteome</keyword>
<protein>
    <submittedName>
        <fullName evidence="1">Uncharacterized protein</fullName>
    </submittedName>
</protein>
<proteinExistence type="predicted"/>
<dbReference type="OrthoDB" id="10390226at2759"/>
<dbReference type="AlphaFoldDB" id="A0A078A125"/>
<accession>A0A078A125</accession>
<sequence>MLTSGLFAGYSFGVGAIVYNLCRTKLQNDFEQELRNLREYDFQNETIPLKELPVKCMILAKYDPEQNKDLQFQNAKQSEPDEQKSQLLFSRVLSCSNVVDPAKYFTQHQLQIQLQGRVNFFDLDTITTATEYKNKTLQDRIKEFYYRNLRKLDFNYIEKGIIANKENELLVAGQLDFDKRNNRLVIRKPNLIIGSDRLEFYEFLGRRREVFGLQNRNWVKFCVGITAVHFIFVRVPTLFSSYFGDEVGVVSEKLGAEDLSELTRRQYLAKQQAKKEL</sequence>
<organism evidence="1 2">
    <name type="scientific">Stylonychia lemnae</name>
    <name type="common">Ciliate</name>
    <dbReference type="NCBI Taxonomy" id="5949"/>
    <lineage>
        <taxon>Eukaryota</taxon>
        <taxon>Sar</taxon>
        <taxon>Alveolata</taxon>
        <taxon>Ciliophora</taxon>
        <taxon>Intramacronucleata</taxon>
        <taxon>Spirotrichea</taxon>
        <taxon>Stichotrichia</taxon>
        <taxon>Sporadotrichida</taxon>
        <taxon>Oxytrichidae</taxon>
        <taxon>Stylonychinae</taxon>
        <taxon>Stylonychia</taxon>
    </lineage>
</organism>
<evidence type="ECO:0000313" key="2">
    <source>
        <dbReference type="Proteomes" id="UP000039865"/>
    </source>
</evidence>